<sequence length="71" mass="7487">MAEDNSKRDQDAQRRKALTAAGIGVGLGIGSAALAAALLYGRGGSRRKDDHPPRTSTAPKTPVQEGNRWTD</sequence>
<dbReference type="RefSeq" id="WP_167954485.1">
    <property type="nucleotide sequence ID" value="NZ_JAATJE010000002.1"/>
</dbReference>
<proteinExistence type="predicted"/>
<feature type="transmembrane region" description="Helical" evidence="2">
    <location>
        <begin position="20"/>
        <end position="40"/>
    </location>
</feature>
<name>A0ABX0XNG3_9SPHN</name>
<evidence type="ECO:0000256" key="2">
    <source>
        <dbReference type="SAM" id="Phobius"/>
    </source>
</evidence>
<evidence type="ECO:0000256" key="1">
    <source>
        <dbReference type="SAM" id="MobiDB-lite"/>
    </source>
</evidence>
<protein>
    <recommendedName>
        <fullName evidence="5">Deferrochelatase/peroxidase EfeB</fullName>
    </recommendedName>
</protein>
<comment type="caution">
    <text evidence="3">The sequence shown here is derived from an EMBL/GenBank/DDBJ whole genome shotgun (WGS) entry which is preliminary data.</text>
</comment>
<organism evidence="3 4">
    <name type="scientific">Sphingomonas jejuensis</name>
    <dbReference type="NCBI Taxonomy" id="904715"/>
    <lineage>
        <taxon>Bacteria</taxon>
        <taxon>Pseudomonadati</taxon>
        <taxon>Pseudomonadota</taxon>
        <taxon>Alphaproteobacteria</taxon>
        <taxon>Sphingomonadales</taxon>
        <taxon>Sphingomonadaceae</taxon>
        <taxon>Sphingomonas</taxon>
    </lineage>
</organism>
<keyword evidence="2" id="KW-1133">Transmembrane helix</keyword>
<gene>
    <name evidence="3" type="ORF">GGR88_002437</name>
</gene>
<evidence type="ECO:0008006" key="5">
    <source>
        <dbReference type="Google" id="ProtNLM"/>
    </source>
</evidence>
<keyword evidence="2" id="KW-0812">Transmembrane</keyword>
<dbReference type="EMBL" id="JAATJE010000002">
    <property type="protein sequence ID" value="NJC34923.1"/>
    <property type="molecule type" value="Genomic_DNA"/>
</dbReference>
<keyword evidence="2" id="KW-0472">Membrane</keyword>
<reference evidence="3 4" key="1">
    <citation type="submission" date="2020-03" db="EMBL/GenBank/DDBJ databases">
        <title>Genomic Encyclopedia of Type Strains, Phase IV (KMG-IV): sequencing the most valuable type-strain genomes for metagenomic binning, comparative biology and taxonomic classification.</title>
        <authorList>
            <person name="Goeker M."/>
        </authorList>
    </citation>
    <scope>NUCLEOTIDE SEQUENCE [LARGE SCALE GENOMIC DNA]</scope>
    <source>
        <strain evidence="3 4">DSM 27651</strain>
    </source>
</reference>
<evidence type="ECO:0000313" key="4">
    <source>
        <dbReference type="Proteomes" id="UP000734218"/>
    </source>
</evidence>
<feature type="region of interest" description="Disordered" evidence="1">
    <location>
        <begin position="43"/>
        <end position="71"/>
    </location>
</feature>
<accession>A0ABX0XNG3</accession>
<evidence type="ECO:0000313" key="3">
    <source>
        <dbReference type="EMBL" id="NJC34923.1"/>
    </source>
</evidence>
<dbReference type="Proteomes" id="UP000734218">
    <property type="component" value="Unassembled WGS sequence"/>
</dbReference>
<keyword evidence="4" id="KW-1185">Reference proteome</keyword>